<gene>
    <name evidence="1" type="ORF">BpHYR1_042852</name>
</gene>
<organism evidence="1 2">
    <name type="scientific">Brachionus plicatilis</name>
    <name type="common">Marine rotifer</name>
    <name type="synonym">Brachionus muelleri</name>
    <dbReference type="NCBI Taxonomy" id="10195"/>
    <lineage>
        <taxon>Eukaryota</taxon>
        <taxon>Metazoa</taxon>
        <taxon>Spiralia</taxon>
        <taxon>Gnathifera</taxon>
        <taxon>Rotifera</taxon>
        <taxon>Eurotatoria</taxon>
        <taxon>Monogononta</taxon>
        <taxon>Pseudotrocha</taxon>
        <taxon>Ploima</taxon>
        <taxon>Brachionidae</taxon>
        <taxon>Brachionus</taxon>
    </lineage>
</organism>
<accession>A0A3M7PPH2</accession>
<evidence type="ECO:0000313" key="2">
    <source>
        <dbReference type="Proteomes" id="UP000276133"/>
    </source>
</evidence>
<sequence length="66" mass="7852">MSRYSHIKLCFGKTILKLLNKDFSIKFLALNLEYFVCILYKMLTFSYYGEECINLANLKNNFEIVK</sequence>
<proteinExistence type="predicted"/>
<evidence type="ECO:0000313" key="1">
    <source>
        <dbReference type="EMBL" id="RNA00681.1"/>
    </source>
</evidence>
<reference evidence="1 2" key="1">
    <citation type="journal article" date="2018" name="Sci. Rep.">
        <title>Genomic signatures of local adaptation to the degree of environmental predictability in rotifers.</title>
        <authorList>
            <person name="Franch-Gras L."/>
            <person name="Hahn C."/>
            <person name="Garcia-Roger E.M."/>
            <person name="Carmona M.J."/>
            <person name="Serra M."/>
            <person name="Gomez A."/>
        </authorList>
    </citation>
    <scope>NUCLEOTIDE SEQUENCE [LARGE SCALE GENOMIC DNA]</scope>
    <source>
        <strain evidence="1">HYR1</strain>
    </source>
</reference>
<keyword evidence="2" id="KW-1185">Reference proteome</keyword>
<comment type="caution">
    <text evidence="1">The sequence shown here is derived from an EMBL/GenBank/DDBJ whole genome shotgun (WGS) entry which is preliminary data.</text>
</comment>
<dbReference type="EMBL" id="REGN01009644">
    <property type="protein sequence ID" value="RNA00681.1"/>
    <property type="molecule type" value="Genomic_DNA"/>
</dbReference>
<dbReference type="AlphaFoldDB" id="A0A3M7PPH2"/>
<protein>
    <submittedName>
        <fullName evidence="1">Uncharacterized protein</fullName>
    </submittedName>
</protein>
<dbReference type="Proteomes" id="UP000276133">
    <property type="component" value="Unassembled WGS sequence"/>
</dbReference>
<name>A0A3M7PPH2_BRAPC</name>